<gene>
    <name evidence="5" type="ORF">ACJ72_07638</name>
</gene>
<dbReference type="Pfam" id="PF25426">
    <property type="entry name" value="AAA_lid_BCS1"/>
    <property type="match status" value="1"/>
</dbReference>
<reference evidence="5 6" key="1">
    <citation type="submission" date="2015-07" db="EMBL/GenBank/DDBJ databases">
        <title>Emmonsia species relationships and genome sequence.</title>
        <authorList>
            <person name="Cuomo C.A."/>
            <person name="Schwartz I.S."/>
            <person name="Kenyon C."/>
            <person name="de Hoog G.S."/>
            <person name="Govender N.P."/>
            <person name="Botha A."/>
            <person name="Moreno L."/>
            <person name="de Vries M."/>
            <person name="Munoz J.F."/>
            <person name="Stielow J.B."/>
        </authorList>
    </citation>
    <scope>NUCLEOTIDE SEQUENCE [LARGE SCALE GENOMIC DNA]</scope>
    <source>
        <strain evidence="5 6">CBS 136260</strain>
    </source>
</reference>
<name>A0A1B7NMM5_9EURO</name>
<dbReference type="OrthoDB" id="4185654at2759"/>
<sequence length="184" mass="20895">MEINLLVFIHSHQAHNINIFESLWAGRLFNSESFKSSRIPKSVAERRYSVARSLWPKFIYTTLDGDIKYSAIKRYQYGYAAPSTQTQTQTPTKHIPHTNNSPEEIDSFALDFASRIPAGVYTPAEIQGYLLSHKHSPQGAVDGVEEWMKTIKREDSKVKCGTSTKRSEDEEADDSKYTETSDEA</sequence>
<dbReference type="GO" id="GO:0005524">
    <property type="term" value="F:ATP binding"/>
    <property type="evidence" value="ECO:0007669"/>
    <property type="project" value="UniProtKB-KW"/>
</dbReference>
<evidence type="ECO:0000256" key="1">
    <source>
        <dbReference type="ARBA" id="ARBA00022741"/>
    </source>
</evidence>
<accession>A0A1B7NMM5</accession>
<evidence type="ECO:0000256" key="2">
    <source>
        <dbReference type="ARBA" id="ARBA00022840"/>
    </source>
</evidence>
<dbReference type="InterPro" id="IPR057495">
    <property type="entry name" value="AAA_lid_BCS1"/>
</dbReference>
<evidence type="ECO:0000259" key="4">
    <source>
        <dbReference type="Pfam" id="PF25426"/>
    </source>
</evidence>
<feature type="compositionally biased region" description="Basic and acidic residues" evidence="3">
    <location>
        <begin position="174"/>
        <end position="184"/>
    </location>
</feature>
<dbReference type="STRING" id="1658172.A0A1B7NMM5"/>
<feature type="region of interest" description="Disordered" evidence="3">
    <location>
        <begin position="155"/>
        <end position="184"/>
    </location>
</feature>
<dbReference type="Proteomes" id="UP000091918">
    <property type="component" value="Unassembled WGS sequence"/>
</dbReference>
<organism evidence="5 6">
    <name type="scientific">Emergomyces africanus</name>
    <dbReference type="NCBI Taxonomy" id="1955775"/>
    <lineage>
        <taxon>Eukaryota</taxon>
        <taxon>Fungi</taxon>
        <taxon>Dikarya</taxon>
        <taxon>Ascomycota</taxon>
        <taxon>Pezizomycotina</taxon>
        <taxon>Eurotiomycetes</taxon>
        <taxon>Eurotiomycetidae</taxon>
        <taxon>Onygenales</taxon>
        <taxon>Ajellomycetaceae</taxon>
        <taxon>Emergomyces</taxon>
    </lineage>
</organism>
<dbReference type="AlphaFoldDB" id="A0A1B7NMM5"/>
<proteinExistence type="predicted"/>
<keyword evidence="2" id="KW-0067">ATP-binding</keyword>
<evidence type="ECO:0000313" key="6">
    <source>
        <dbReference type="Proteomes" id="UP000091918"/>
    </source>
</evidence>
<protein>
    <recommendedName>
        <fullName evidence="4">Mitochondrial chaperone BCS1-like ATPase lid domain-containing protein</fullName>
    </recommendedName>
</protein>
<keyword evidence="1" id="KW-0547">Nucleotide-binding</keyword>
<dbReference type="EMBL" id="LGUA01001790">
    <property type="protein sequence ID" value="OAX78055.1"/>
    <property type="molecule type" value="Genomic_DNA"/>
</dbReference>
<feature type="domain" description="Mitochondrial chaperone BCS1-like ATPase lid" evidence="4">
    <location>
        <begin position="103"/>
        <end position="146"/>
    </location>
</feature>
<evidence type="ECO:0000256" key="3">
    <source>
        <dbReference type="SAM" id="MobiDB-lite"/>
    </source>
</evidence>
<keyword evidence="6" id="KW-1185">Reference proteome</keyword>
<evidence type="ECO:0000313" key="5">
    <source>
        <dbReference type="EMBL" id="OAX78055.1"/>
    </source>
</evidence>
<comment type="caution">
    <text evidence="5">The sequence shown here is derived from an EMBL/GenBank/DDBJ whole genome shotgun (WGS) entry which is preliminary data.</text>
</comment>